<evidence type="ECO:0000256" key="11">
    <source>
        <dbReference type="ARBA" id="ARBA00022989"/>
    </source>
</evidence>
<dbReference type="InterPro" id="IPR039808">
    <property type="entry name" value="Cadherin"/>
</dbReference>
<accession>A0A8C1AFU9</accession>
<comment type="subcellular location">
    <subcellularLocation>
        <location evidence="2">Cell junction</location>
        <location evidence="2">Desmosome</location>
    </subcellularLocation>
    <subcellularLocation>
        <location evidence="1 15">Cell membrane</location>
        <topology evidence="1 15">Single-pass type I membrane protein</topology>
    </subcellularLocation>
</comment>
<dbReference type="GO" id="GO:0045296">
    <property type="term" value="F:cadherin binding"/>
    <property type="evidence" value="ECO:0007669"/>
    <property type="project" value="TreeGrafter"/>
</dbReference>
<feature type="domain" description="Cadherin" evidence="18">
    <location>
        <begin position="168"/>
        <end position="275"/>
    </location>
</feature>
<dbReference type="FunFam" id="2.60.40.60:FF:000027">
    <property type="entry name" value="Cadherin 2"/>
    <property type="match status" value="1"/>
</dbReference>
<dbReference type="OMA" id="VTICRHE"/>
<keyword evidence="7" id="KW-0677">Repeat</keyword>
<dbReference type="PRINTS" id="PR00205">
    <property type="entry name" value="CADHERIN"/>
</dbReference>
<dbReference type="Gene3D" id="2.60.40.60">
    <property type="entry name" value="Cadherins"/>
    <property type="match status" value="6"/>
</dbReference>
<dbReference type="GO" id="GO:0030057">
    <property type="term" value="C:desmosome"/>
    <property type="evidence" value="ECO:0007669"/>
    <property type="project" value="UniProtKB-SubCell"/>
</dbReference>
<dbReference type="Ensembl" id="ENSCCRT00000019088.2">
    <property type="protein sequence ID" value="ENSCCRP00000017522.2"/>
    <property type="gene ID" value="ENSCCRG00000009604.2"/>
</dbReference>
<evidence type="ECO:0000256" key="16">
    <source>
        <dbReference type="RuleBase" id="RU004358"/>
    </source>
</evidence>
<keyword evidence="8 14" id="KW-0106">Calcium</keyword>
<feature type="domain" description="Cadherin" evidence="18">
    <location>
        <begin position="275"/>
        <end position="382"/>
    </location>
</feature>
<evidence type="ECO:0000256" key="5">
    <source>
        <dbReference type="ARBA" id="ARBA00022723"/>
    </source>
</evidence>
<evidence type="ECO:0000256" key="4">
    <source>
        <dbReference type="ARBA" id="ARBA00022692"/>
    </source>
</evidence>
<dbReference type="InterPro" id="IPR015919">
    <property type="entry name" value="Cadherin-like_sf"/>
</dbReference>
<dbReference type="GO" id="GO:0044331">
    <property type="term" value="P:cell-cell adhesion mediated by cadherin"/>
    <property type="evidence" value="ECO:0007669"/>
    <property type="project" value="TreeGrafter"/>
</dbReference>
<dbReference type="PANTHER" id="PTHR24027">
    <property type="entry name" value="CADHERIN-23"/>
    <property type="match status" value="1"/>
</dbReference>
<evidence type="ECO:0000256" key="2">
    <source>
        <dbReference type="ARBA" id="ARBA00004568"/>
    </source>
</evidence>
<keyword evidence="13" id="KW-0325">Glycoprotein</keyword>
<feature type="transmembrane region" description="Helical" evidence="17">
    <location>
        <begin position="715"/>
        <end position="738"/>
    </location>
</feature>
<evidence type="ECO:0000256" key="10">
    <source>
        <dbReference type="ARBA" id="ARBA00022949"/>
    </source>
</evidence>
<dbReference type="InterPro" id="IPR020894">
    <property type="entry name" value="Cadherin_CS"/>
</dbReference>
<dbReference type="SUPFAM" id="SSF49313">
    <property type="entry name" value="Cadherin-like"/>
    <property type="match status" value="6"/>
</dbReference>
<evidence type="ECO:0000256" key="15">
    <source>
        <dbReference type="RuleBase" id="RU003318"/>
    </source>
</evidence>
<keyword evidence="9 15" id="KW-0130">Cell adhesion</keyword>
<dbReference type="GO" id="GO:0034332">
    <property type="term" value="P:adherens junction organization"/>
    <property type="evidence" value="ECO:0007669"/>
    <property type="project" value="TreeGrafter"/>
</dbReference>
<evidence type="ECO:0000256" key="3">
    <source>
        <dbReference type="ARBA" id="ARBA00022475"/>
    </source>
</evidence>
<evidence type="ECO:0000256" key="13">
    <source>
        <dbReference type="ARBA" id="ARBA00023180"/>
    </source>
</evidence>
<dbReference type="GO" id="GO:0007043">
    <property type="term" value="P:cell-cell junction assembly"/>
    <property type="evidence" value="ECO:0007669"/>
    <property type="project" value="TreeGrafter"/>
</dbReference>
<evidence type="ECO:0000313" key="19">
    <source>
        <dbReference type="Ensembl" id="ENSCCRP00000017522.2"/>
    </source>
</evidence>
<keyword evidence="11 17" id="KW-1133">Transmembrane helix</keyword>
<dbReference type="GO" id="GO:0005912">
    <property type="term" value="C:adherens junction"/>
    <property type="evidence" value="ECO:0007669"/>
    <property type="project" value="TreeGrafter"/>
</dbReference>
<dbReference type="GO" id="GO:0007156">
    <property type="term" value="P:homophilic cell adhesion via plasma membrane adhesion molecules"/>
    <property type="evidence" value="ECO:0007669"/>
    <property type="project" value="InterPro"/>
</dbReference>
<evidence type="ECO:0000256" key="14">
    <source>
        <dbReference type="PROSITE-ProRule" id="PRU00043"/>
    </source>
</evidence>
<reference evidence="19" key="1">
    <citation type="submission" date="2025-08" db="UniProtKB">
        <authorList>
            <consortium name="Ensembl"/>
        </authorList>
    </citation>
    <scope>IDENTIFICATION</scope>
</reference>
<dbReference type="GO" id="GO:0016477">
    <property type="term" value="P:cell migration"/>
    <property type="evidence" value="ECO:0007669"/>
    <property type="project" value="TreeGrafter"/>
</dbReference>
<dbReference type="GeneTree" id="ENSGT01030000234624"/>
<evidence type="ECO:0000256" key="6">
    <source>
        <dbReference type="ARBA" id="ARBA00022729"/>
    </source>
</evidence>
<keyword evidence="6" id="KW-0732">Signal</keyword>
<dbReference type="FunFam" id="2.60.40.60:FF:000011">
    <property type="entry name" value="Cadherin 1"/>
    <property type="match status" value="1"/>
</dbReference>
<dbReference type="GO" id="GO:0000902">
    <property type="term" value="P:cell morphogenesis"/>
    <property type="evidence" value="ECO:0007669"/>
    <property type="project" value="TreeGrafter"/>
</dbReference>
<dbReference type="Gene3D" id="4.10.900.10">
    <property type="entry name" value="TCF3-CBD (Catenin binding domain)"/>
    <property type="match status" value="1"/>
</dbReference>
<dbReference type="FunFam" id="2.60.40.60:FF:000019">
    <property type="entry name" value="Cadherin 2"/>
    <property type="match status" value="1"/>
</dbReference>
<dbReference type="PANTHER" id="PTHR24027:SF422">
    <property type="entry name" value="CADHERIN DOMAIN-CONTAINING PROTEIN"/>
    <property type="match status" value="1"/>
</dbReference>
<keyword evidence="12 17" id="KW-0472">Membrane</keyword>
<keyword evidence="10" id="KW-0965">Cell junction</keyword>
<evidence type="ECO:0000313" key="20">
    <source>
        <dbReference type="Proteomes" id="UP001108240"/>
    </source>
</evidence>
<dbReference type="InterPro" id="IPR000233">
    <property type="entry name" value="Cadherin_Y-type_LIR"/>
</dbReference>
<dbReference type="GO" id="GO:0060027">
    <property type="term" value="P:convergent extension involved in gastrulation"/>
    <property type="evidence" value="ECO:0007669"/>
    <property type="project" value="UniProtKB-ARBA"/>
</dbReference>
<keyword evidence="20" id="KW-1185">Reference proteome</keyword>
<feature type="domain" description="Cadherin" evidence="18">
    <location>
        <begin position="496"/>
        <end position="601"/>
    </location>
</feature>
<evidence type="ECO:0000256" key="9">
    <source>
        <dbReference type="ARBA" id="ARBA00022889"/>
    </source>
</evidence>
<name>A0A8C1AFU9_CYPCA</name>
<evidence type="ECO:0000256" key="17">
    <source>
        <dbReference type="SAM" id="Phobius"/>
    </source>
</evidence>
<dbReference type="GO" id="GO:0016342">
    <property type="term" value="C:catenin complex"/>
    <property type="evidence" value="ECO:0007669"/>
    <property type="project" value="TreeGrafter"/>
</dbReference>
<dbReference type="SMART" id="SM00112">
    <property type="entry name" value="CA"/>
    <property type="match status" value="4"/>
</dbReference>
<protein>
    <recommendedName>
        <fullName evidence="18">Cadherin domain-containing protein</fullName>
    </recommendedName>
</protein>
<dbReference type="AlphaFoldDB" id="A0A8C1AFU9"/>
<evidence type="ECO:0000259" key="18">
    <source>
        <dbReference type="PROSITE" id="PS50268"/>
    </source>
</evidence>
<dbReference type="InterPro" id="IPR009122">
    <property type="entry name" value="Desmosomal_cadherin"/>
</dbReference>
<proteinExistence type="predicted"/>
<dbReference type="PROSITE" id="PS00232">
    <property type="entry name" value="CADHERIN_1"/>
    <property type="match status" value="2"/>
</dbReference>
<feature type="transmembrane region" description="Helical" evidence="17">
    <location>
        <begin position="31"/>
        <end position="50"/>
    </location>
</feature>
<evidence type="ECO:0000256" key="7">
    <source>
        <dbReference type="ARBA" id="ARBA00022737"/>
    </source>
</evidence>
<dbReference type="InterPro" id="IPR027397">
    <property type="entry name" value="Catenin-bd_sf"/>
</dbReference>
<dbReference type="InterPro" id="IPR002126">
    <property type="entry name" value="Cadherin-like_dom"/>
</dbReference>
<organism evidence="19 20">
    <name type="scientific">Cyprinus carpio carpio</name>
    <dbReference type="NCBI Taxonomy" id="630221"/>
    <lineage>
        <taxon>Eukaryota</taxon>
        <taxon>Metazoa</taxon>
        <taxon>Chordata</taxon>
        <taxon>Craniata</taxon>
        <taxon>Vertebrata</taxon>
        <taxon>Euteleostomi</taxon>
        <taxon>Actinopterygii</taxon>
        <taxon>Neopterygii</taxon>
        <taxon>Teleostei</taxon>
        <taxon>Ostariophysi</taxon>
        <taxon>Cypriniformes</taxon>
        <taxon>Cyprinidae</taxon>
        <taxon>Cyprininae</taxon>
        <taxon>Cyprinus</taxon>
    </lineage>
</organism>
<keyword evidence="3" id="KW-1003">Cell membrane</keyword>
<dbReference type="GO" id="GO:0016339">
    <property type="term" value="P:calcium-dependent cell-cell adhesion via plasma membrane cell adhesion molecules"/>
    <property type="evidence" value="ECO:0007669"/>
    <property type="project" value="TreeGrafter"/>
</dbReference>
<evidence type="ECO:0000256" key="1">
    <source>
        <dbReference type="ARBA" id="ARBA00004251"/>
    </source>
</evidence>
<dbReference type="CDD" id="cd11304">
    <property type="entry name" value="Cadherin_repeat"/>
    <property type="match status" value="4"/>
</dbReference>
<dbReference type="PROSITE" id="PS50268">
    <property type="entry name" value="CADHERIN_2"/>
    <property type="match status" value="4"/>
</dbReference>
<sequence>MLWENRNAHQQFVKTYPANFLTRQKKETKRYLFLYLLPCLMRTFSLAGFVNDSLVLIQSAASCELRPVLVQVPKRLPAGYVISESKEELSLKGCAAKPVAFTSSDPDFAVNTDGTIITVHGLEITTKRFSVLVQDENGIDWRVDIILSCKDEASQKSSSAARKRIKRRWRPLPFSLIENDRPPFPKEVEMIASDSSATYSVYYEISGQGVTLDPVGLFTLNKQTGMISVTRAVDREQYPQFNFTARVFDLNGKERDESLPITVNVDDVNDNAPEFIGSRFFTVEERCRAGTRIGKVNATDKDQPNTSHTLIKFTLLNSTNMFSIDPFTGEITAKTNTLDREAQDKVYVEIEIRDMGGAPNGLFSRGTFVITLTDVNDNPPTFKEKLYKAKVQENQENVLVTRIPVEDKDLVNTPNWKALFEVTKGNESGNFRMETDPKTNEGLLYVIKGLDFEKTPLVNLEITARNEVPLVGTDTKWLTVPLELSVGDEDEGPEFNPSILYLKVKENVPNGTVIGTYKALDPENKNSDGIKYYKMTDPGNWITVVENTGELKTANTIDRESPLVHKDMYNITIRAVDESKKTGKGMVIIQIEDVNDNIPVIPGKDLIMCSKGDTLGSVLVEAMDMDKPPYSTPLLFEFGADHDGKWKLKDATDSSVVLEQAVAMPNGLYSVPLLVKDLQGFGKEQTVNVRLCTCEREDNGGICGARSASSSLGSLGILALVLSGLLLLLLSLLLIFICSTKREKLYISDDTGTGGMLLKSNTEAPGEEVKDGALMLIPGAEVVDGSQQSGLMESKNMTSASGRYGQSFFQGGGVYNTTTQEFGTEKFYSSGRYDNNMYGNATIQKLSNTNTLDTWKTNGRYLDRKLAYLGDEEEGRYADDLLKTYGHEGMGSPAGSVGCCSLVAEQESLEFLNTLGPKFRPLADVCYTTNRTGN</sequence>
<keyword evidence="5" id="KW-0479">Metal-binding</keyword>
<evidence type="ECO:0000256" key="12">
    <source>
        <dbReference type="ARBA" id="ARBA00023136"/>
    </source>
</evidence>
<dbReference type="Pfam" id="PF00028">
    <property type="entry name" value="Cadherin"/>
    <property type="match status" value="4"/>
</dbReference>
<evidence type="ECO:0000256" key="8">
    <source>
        <dbReference type="ARBA" id="ARBA00022837"/>
    </source>
</evidence>
<dbReference type="Pfam" id="PF08758">
    <property type="entry name" value="Cadherin_pro"/>
    <property type="match status" value="1"/>
</dbReference>
<comment type="function">
    <text evidence="16">A component of desmosome cell-cell junctions which are required for positive regulation of cellular adhesion. Involved in the interaction of plaque proteins and intermediate filaments mediating cell-cell adhesion.</text>
</comment>
<dbReference type="SMART" id="SM01055">
    <property type="entry name" value="Cadherin_pro"/>
    <property type="match status" value="1"/>
</dbReference>
<dbReference type="Pfam" id="PF01049">
    <property type="entry name" value="CADH_Y-type_LIR"/>
    <property type="match status" value="1"/>
</dbReference>
<dbReference type="InterPro" id="IPR014868">
    <property type="entry name" value="Cadherin_pro_dom"/>
</dbReference>
<reference evidence="19" key="2">
    <citation type="submission" date="2025-09" db="UniProtKB">
        <authorList>
            <consortium name="Ensembl"/>
        </authorList>
    </citation>
    <scope>IDENTIFICATION</scope>
</reference>
<feature type="domain" description="Cadherin" evidence="18">
    <location>
        <begin position="383"/>
        <end position="495"/>
    </location>
</feature>
<dbReference type="Proteomes" id="UP001108240">
    <property type="component" value="Unplaced"/>
</dbReference>
<dbReference type="GO" id="GO:0008013">
    <property type="term" value="F:beta-catenin binding"/>
    <property type="evidence" value="ECO:0007669"/>
    <property type="project" value="TreeGrafter"/>
</dbReference>
<dbReference type="PRINTS" id="PR01818">
    <property type="entry name" value="DESMOCADHERN"/>
</dbReference>
<keyword evidence="4 15" id="KW-0812">Transmembrane</keyword>
<dbReference type="PRINTS" id="PR01819">
    <property type="entry name" value="DESMOGLEIN"/>
</dbReference>
<dbReference type="GO" id="GO:0005509">
    <property type="term" value="F:calcium ion binding"/>
    <property type="evidence" value="ECO:0007669"/>
    <property type="project" value="UniProtKB-UniRule"/>
</dbReference>